<dbReference type="Proteomes" id="UP000199095">
    <property type="component" value="Unassembled WGS sequence"/>
</dbReference>
<evidence type="ECO:0000313" key="1">
    <source>
        <dbReference type="EMBL" id="SET01532.1"/>
    </source>
</evidence>
<reference evidence="2" key="1">
    <citation type="submission" date="2016-10" db="EMBL/GenBank/DDBJ databases">
        <authorList>
            <person name="Varghese N."/>
            <person name="Submissions S."/>
        </authorList>
    </citation>
    <scope>NUCLEOTIDE SEQUENCE [LARGE SCALE GENOMIC DNA]</scope>
    <source>
        <strain evidence="2">CGMCC 1.3566</strain>
    </source>
</reference>
<evidence type="ECO:0000313" key="2">
    <source>
        <dbReference type="Proteomes" id="UP000199095"/>
    </source>
</evidence>
<dbReference type="RefSeq" id="WP_093132238.1">
    <property type="nucleotide sequence ID" value="NZ_FOHJ01000002.1"/>
</dbReference>
<organism evidence="1 2">
    <name type="scientific">Salinibacillus kushneri</name>
    <dbReference type="NCBI Taxonomy" id="237682"/>
    <lineage>
        <taxon>Bacteria</taxon>
        <taxon>Bacillati</taxon>
        <taxon>Bacillota</taxon>
        <taxon>Bacilli</taxon>
        <taxon>Bacillales</taxon>
        <taxon>Bacillaceae</taxon>
        <taxon>Salinibacillus</taxon>
    </lineage>
</organism>
<proteinExistence type="predicted"/>
<sequence length="74" mass="9184">MIKINYRGEEYSWEEWEKHYDDFAEQLDIPNNFLNNPWIIDYMLVFNKGYSISLEMLRELYYVITSARFNLYIN</sequence>
<keyword evidence="2" id="KW-1185">Reference proteome</keyword>
<accession>A0A1I0B5W6</accession>
<dbReference type="STRING" id="237682.SAMN05421676_102346"/>
<protein>
    <submittedName>
        <fullName evidence="1">Uncharacterized protein</fullName>
    </submittedName>
</protein>
<dbReference type="EMBL" id="FOHJ01000002">
    <property type="protein sequence ID" value="SET01532.1"/>
    <property type="molecule type" value="Genomic_DNA"/>
</dbReference>
<name>A0A1I0B5W6_9BACI</name>
<dbReference type="AlphaFoldDB" id="A0A1I0B5W6"/>
<gene>
    <name evidence="1" type="ORF">SAMN05421676_102346</name>
</gene>